<proteinExistence type="predicted"/>
<dbReference type="EMBL" id="JAFFTB010000027">
    <property type="protein sequence ID" value="MBM9939572.1"/>
    <property type="molecule type" value="Genomic_DNA"/>
</dbReference>
<dbReference type="RefSeq" id="WP_025875233.1">
    <property type="nucleotide sequence ID" value="NZ_BRFG01000005.1"/>
</dbReference>
<dbReference type="EMBL" id="JAFFTA010000018">
    <property type="protein sequence ID" value="MBM9914203.1"/>
    <property type="molecule type" value="Genomic_DNA"/>
</dbReference>
<reference evidence="2" key="2">
    <citation type="submission" date="2021-01" db="EMBL/GenBank/DDBJ databases">
        <authorList>
            <person name="Yu Y."/>
        </authorList>
    </citation>
    <scope>NUCLEOTIDE SEQUENCE</scope>
    <source>
        <strain evidence="2">As-5</strain>
        <strain evidence="3">As-6</strain>
    </source>
</reference>
<feature type="chain" id="PRO_5044477338" evidence="1">
    <location>
        <begin position="30"/>
        <end position="64"/>
    </location>
</feature>
<protein>
    <submittedName>
        <fullName evidence="2">Uncharacterized protein</fullName>
    </submittedName>
</protein>
<feature type="signal peptide" evidence="1">
    <location>
        <begin position="1"/>
        <end position="29"/>
    </location>
</feature>
<dbReference type="Proteomes" id="UP000749453">
    <property type="component" value="Unassembled WGS sequence"/>
</dbReference>
<keyword evidence="4" id="KW-1185">Reference proteome</keyword>
<evidence type="ECO:0000313" key="4">
    <source>
        <dbReference type="Proteomes" id="UP000749453"/>
    </source>
</evidence>
<evidence type="ECO:0000313" key="2">
    <source>
        <dbReference type="EMBL" id="MBM9914203.1"/>
    </source>
</evidence>
<keyword evidence="1" id="KW-0732">Signal</keyword>
<evidence type="ECO:0000313" key="5">
    <source>
        <dbReference type="Proteomes" id="UP000784064"/>
    </source>
</evidence>
<evidence type="ECO:0000313" key="3">
    <source>
        <dbReference type="EMBL" id="MBM9939572.1"/>
    </source>
</evidence>
<accession>A0AAW4GHE5</accession>
<dbReference type="AlphaFoldDB" id="A0AAW4GHE5"/>
<gene>
    <name evidence="2" type="ORF">JJW18_12035</name>
    <name evidence="3" type="ORF">JJW19_15595</name>
</gene>
<dbReference type="Proteomes" id="UP000784064">
    <property type="component" value="Unassembled WGS sequence"/>
</dbReference>
<name>A0AAW4GHE5_9GAMM</name>
<comment type="caution">
    <text evidence="2">The sequence shown here is derived from an EMBL/GenBank/DDBJ whole genome shotgun (WGS) entry which is preliminary data.</text>
</comment>
<organism evidence="2 5">
    <name type="scientific">Stenotrophomonas lactitubi</name>
    <dbReference type="NCBI Taxonomy" id="2045214"/>
    <lineage>
        <taxon>Bacteria</taxon>
        <taxon>Pseudomonadati</taxon>
        <taxon>Pseudomonadota</taxon>
        <taxon>Gammaproteobacteria</taxon>
        <taxon>Lysobacterales</taxon>
        <taxon>Lysobacteraceae</taxon>
        <taxon>Stenotrophomonas</taxon>
    </lineage>
</organism>
<reference evidence="4" key="1">
    <citation type="submission" date="2021-01" db="EMBL/GenBank/DDBJ databases">
        <title>Stenotrophomonas maltophilia.</title>
        <authorList>
            <person name="Yu Y."/>
        </authorList>
    </citation>
    <scope>NUCLEOTIDE SEQUENCE [LARGE SCALE GENOMIC DNA]</scope>
    <source>
        <strain evidence="4">As-6</strain>
    </source>
</reference>
<evidence type="ECO:0000256" key="1">
    <source>
        <dbReference type="SAM" id="SignalP"/>
    </source>
</evidence>
<dbReference type="GeneID" id="64104084"/>
<sequence length="64" mass="6285">MIGKKTLFSSVAGIVIVAAMSFGAAQAFATPVKTGFAPGCVDTPGCMFGGNGRAGGTRICCVAN</sequence>